<sequence length="305" mass="33256">MTDIVRYTLMLLGAAAVAAFSGCSSKVSSRPVVTVSIDPQKWLLDSIVGDKVEVRSLLPGDANPENFDPPLAALKSASGGILYMKMGHLPWEDALALRLKDGNGRLRVVDTSEGIDLIADSGHSHLHDDGDDHHDHAGTDPHTWTSVRNARVIASNMLDAMVEADPVNADEYRRRHAELDRGLARMDSAMSARLAPLRGQGFMVWHPSLSYFARDYGLTQIALGGGGKEISLPGLMDRLRSVSASPGRLVMFVQPQMDESGRSDAIVQATGARKAMFNPMAADWDKTMMQLVDNLTEWTNSNDLY</sequence>
<dbReference type="Pfam" id="PF01297">
    <property type="entry name" value="ZnuA"/>
    <property type="match status" value="1"/>
</dbReference>
<evidence type="ECO:0000256" key="1">
    <source>
        <dbReference type="ARBA" id="ARBA00011028"/>
    </source>
</evidence>
<feature type="chain" id="PRO_5015875178" description="Zinc ABC transporter substrate-binding protein" evidence="4">
    <location>
        <begin position="19"/>
        <end position="305"/>
    </location>
</feature>
<protein>
    <recommendedName>
        <fullName evidence="7">Zinc ABC transporter substrate-binding protein</fullName>
    </recommendedName>
</protein>
<feature type="signal peptide" evidence="4">
    <location>
        <begin position="1"/>
        <end position="18"/>
    </location>
</feature>
<proteinExistence type="inferred from homology"/>
<dbReference type="RefSeq" id="WP_107036068.1">
    <property type="nucleotide sequence ID" value="NZ_CAOLHR010000021.1"/>
</dbReference>
<reference evidence="6" key="1">
    <citation type="submission" date="2018-02" db="EMBL/GenBank/DDBJ databases">
        <authorList>
            <person name="Clavel T."/>
            <person name="Strowig T."/>
        </authorList>
    </citation>
    <scope>NUCLEOTIDE SEQUENCE [LARGE SCALE GENOMIC DNA]</scope>
    <source>
        <strain evidence="6">DSM 100764</strain>
    </source>
</reference>
<keyword evidence="3 4" id="KW-0732">Signal</keyword>
<name>A0A2V1IVX2_9BACT</name>
<dbReference type="InterPro" id="IPR006127">
    <property type="entry name" value="ZnuA-like"/>
</dbReference>
<dbReference type="EMBL" id="PUBV01000012">
    <property type="protein sequence ID" value="PWB07489.1"/>
    <property type="molecule type" value="Genomic_DNA"/>
</dbReference>
<evidence type="ECO:0000313" key="6">
    <source>
        <dbReference type="Proteomes" id="UP000244925"/>
    </source>
</evidence>
<comment type="similarity">
    <text evidence="1">Belongs to the bacterial solute-binding protein 9 family.</text>
</comment>
<gene>
    <name evidence="5" type="ORF">C5O25_07230</name>
</gene>
<evidence type="ECO:0000256" key="4">
    <source>
        <dbReference type="SAM" id="SignalP"/>
    </source>
</evidence>
<organism evidence="5 6">
    <name type="scientific">Paramuribaculum intestinale</name>
    <dbReference type="NCBI Taxonomy" id="2094151"/>
    <lineage>
        <taxon>Bacteria</taxon>
        <taxon>Pseudomonadati</taxon>
        <taxon>Bacteroidota</taxon>
        <taxon>Bacteroidia</taxon>
        <taxon>Bacteroidales</taxon>
        <taxon>Muribaculaceae</taxon>
        <taxon>Paramuribaculum</taxon>
    </lineage>
</organism>
<dbReference type="InterPro" id="IPR050492">
    <property type="entry name" value="Bact_metal-bind_prot9"/>
</dbReference>
<dbReference type="AlphaFoldDB" id="A0A2V1IVX2"/>
<dbReference type="GO" id="GO:0030001">
    <property type="term" value="P:metal ion transport"/>
    <property type="evidence" value="ECO:0007669"/>
    <property type="project" value="InterPro"/>
</dbReference>
<evidence type="ECO:0000256" key="3">
    <source>
        <dbReference type="ARBA" id="ARBA00022729"/>
    </source>
</evidence>
<evidence type="ECO:0008006" key="7">
    <source>
        <dbReference type="Google" id="ProtNLM"/>
    </source>
</evidence>
<dbReference type="Proteomes" id="UP000244925">
    <property type="component" value="Unassembled WGS sequence"/>
</dbReference>
<dbReference type="PANTHER" id="PTHR42953">
    <property type="entry name" value="HIGH-AFFINITY ZINC UPTAKE SYSTEM PROTEIN ZNUA-RELATED"/>
    <property type="match status" value="1"/>
</dbReference>
<keyword evidence="6" id="KW-1185">Reference proteome</keyword>
<dbReference type="SUPFAM" id="SSF53807">
    <property type="entry name" value="Helical backbone' metal receptor"/>
    <property type="match status" value="1"/>
</dbReference>
<dbReference type="GeneID" id="93424680"/>
<comment type="caution">
    <text evidence="5">The sequence shown here is derived from an EMBL/GenBank/DDBJ whole genome shotgun (WGS) entry which is preliminary data.</text>
</comment>
<evidence type="ECO:0000256" key="2">
    <source>
        <dbReference type="ARBA" id="ARBA00022448"/>
    </source>
</evidence>
<dbReference type="PANTHER" id="PTHR42953:SF3">
    <property type="entry name" value="HIGH-AFFINITY ZINC UPTAKE SYSTEM PROTEIN ZNUA"/>
    <property type="match status" value="1"/>
</dbReference>
<keyword evidence="2" id="KW-0813">Transport</keyword>
<dbReference type="Gene3D" id="3.40.50.1980">
    <property type="entry name" value="Nitrogenase molybdenum iron protein domain"/>
    <property type="match status" value="2"/>
</dbReference>
<dbReference type="GO" id="GO:0046872">
    <property type="term" value="F:metal ion binding"/>
    <property type="evidence" value="ECO:0007669"/>
    <property type="project" value="InterPro"/>
</dbReference>
<dbReference type="PROSITE" id="PS51257">
    <property type="entry name" value="PROKAR_LIPOPROTEIN"/>
    <property type="match status" value="1"/>
</dbReference>
<evidence type="ECO:0000313" key="5">
    <source>
        <dbReference type="EMBL" id="PWB07489.1"/>
    </source>
</evidence>
<accession>A0A2V1IVX2</accession>